<name>A0A4Y1ZUB1_ARAVE</name>
<dbReference type="Proteomes" id="UP000499080">
    <property type="component" value="Unassembled WGS sequence"/>
</dbReference>
<feature type="region of interest" description="Disordered" evidence="1">
    <location>
        <begin position="1"/>
        <end position="22"/>
    </location>
</feature>
<sequence>MKRPTPALVPRSPSLPTTPARGSLAPYVCVGVQQAYIHGESSVKAAFDPGALRPQSRDLTTRTPWKEFEIFISLLLHVKKDSF</sequence>
<protein>
    <submittedName>
        <fullName evidence="2">Uncharacterized protein</fullName>
    </submittedName>
</protein>
<proteinExistence type="predicted"/>
<reference evidence="2 3" key="1">
    <citation type="journal article" date="2019" name="Sci. Rep.">
        <title>Orb-weaving spider Araneus ventricosus genome elucidates the spidroin gene catalogue.</title>
        <authorList>
            <person name="Kono N."/>
            <person name="Nakamura H."/>
            <person name="Ohtoshi R."/>
            <person name="Moran D.A.P."/>
            <person name="Shinohara A."/>
            <person name="Yoshida Y."/>
            <person name="Fujiwara M."/>
            <person name="Mori M."/>
            <person name="Tomita M."/>
            <person name="Arakawa K."/>
        </authorList>
    </citation>
    <scope>NUCLEOTIDE SEQUENCE [LARGE SCALE GENOMIC DNA]</scope>
</reference>
<evidence type="ECO:0000256" key="1">
    <source>
        <dbReference type="SAM" id="MobiDB-lite"/>
    </source>
</evidence>
<dbReference type="EMBL" id="BGPR01153583">
    <property type="protein sequence ID" value="GBL68361.1"/>
    <property type="molecule type" value="Genomic_DNA"/>
</dbReference>
<dbReference type="AlphaFoldDB" id="A0A4Y1ZUB1"/>
<evidence type="ECO:0000313" key="3">
    <source>
        <dbReference type="Proteomes" id="UP000499080"/>
    </source>
</evidence>
<comment type="caution">
    <text evidence="2">The sequence shown here is derived from an EMBL/GenBank/DDBJ whole genome shotgun (WGS) entry which is preliminary data.</text>
</comment>
<accession>A0A4Y1ZUB1</accession>
<gene>
    <name evidence="2" type="ORF">AVEN_248321_1</name>
</gene>
<organism evidence="2 3">
    <name type="scientific">Araneus ventricosus</name>
    <name type="common">Orbweaver spider</name>
    <name type="synonym">Epeira ventricosa</name>
    <dbReference type="NCBI Taxonomy" id="182803"/>
    <lineage>
        <taxon>Eukaryota</taxon>
        <taxon>Metazoa</taxon>
        <taxon>Ecdysozoa</taxon>
        <taxon>Arthropoda</taxon>
        <taxon>Chelicerata</taxon>
        <taxon>Arachnida</taxon>
        <taxon>Araneae</taxon>
        <taxon>Araneomorphae</taxon>
        <taxon>Entelegynae</taxon>
        <taxon>Araneoidea</taxon>
        <taxon>Araneidae</taxon>
        <taxon>Araneus</taxon>
    </lineage>
</organism>
<evidence type="ECO:0000313" key="2">
    <source>
        <dbReference type="EMBL" id="GBL68361.1"/>
    </source>
</evidence>
<keyword evidence="3" id="KW-1185">Reference proteome</keyword>